<feature type="transmembrane region" description="Helical" evidence="7">
    <location>
        <begin position="28"/>
        <end position="45"/>
    </location>
</feature>
<dbReference type="InterPro" id="IPR036721">
    <property type="entry name" value="RCK_C_sf"/>
</dbReference>
<dbReference type="SUPFAM" id="SSF116726">
    <property type="entry name" value="TrkA C-terminal domain-like"/>
    <property type="match status" value="1"/>
</dbReference>
<dbReference type="GO" id="GO:0006813">
    <property type="term" value="P:potassium ion transport"/>
    <property type="evidence" value="ECO:0007669"/>
    <property type="project" value="InterPro"/>
</dbReference>
<keyword evidence="5 7" id="KW-1133">Transmembrane helix</keyword>
<proteinExistence type="predicted"/>
<dbReference type="PROSITE" id="PS51202">
    <property type="entry name" value="RCK_C"/>
    <property type="match status" value="1"/>
</dbReference>
<evidence type="ECO:0000256" key="7">
    <source>
        <dbReference type="SAM" id="Phobius"/>
    </source>
</evidence>
<feature type="domain" description="RCK C-terminal" evidence="8">
    <location>
        <begin position="217"/>
        <end position="306"/>
    </location>
</feature>
<dbReference type="GO" id="GO:0005886">
    <property type="term" value="C:plasma membrane"/>
    <property type="evidence" value="ECO:0007669"/>
    <property type="project" value="TreeGrafter"/>
</dbReference>
<evidence type="ECO:0000313" key="9">
    <source>
        <dbReference type="EMBL" id="QBY44072.1"/>
    </source>
</evidence>
<evidence type="ECO:0000256" key="4">
    <source>
        <dbReference type="ARBA" id="ARBA00022737"/>
    </source>
</evidence>
<dbReference type="InterPro" id="IPR051679">
    <property type="entry name" value="DASS-Related_Transporters"/>
</dbReference>
<dbReference type="Gene3D" id="3.30.70.1450">
    <property type="entry name" value="Regulator of K+ conductance, C-terminal domain"/>
    <property type="match status" value="1"/>
</dbReference>
<reference evidence="9 10" key="1">
    <citation type="submission" date="2019-03" db="EMBL/GenBank/DDBJ databases">
        <title>Long-read sequencing reveals hyperdense prophage content in a complex bacterial symbiont genome.</title>
        <authorList>
            <person name="Frost C.L."/>
            <person name="Siozios S."/>
            <person name="Nadal-Jimenez P."/>
            <person name="Brockhurst M.A."/>
            <person name="King K.C."/>
            <person name="Darby A.C."/>
            <person name="Hurst G.D.D."/>
        </authorList>
    </citation>
    <scope>NUCLEOTIDE SEQUENCE [LARGE SCALE GENOMIC DNA]</scope>
    <source>
        <strain evidence="9 10">FIN</strain>
    </source>
</reference>
<name>A0A4P7L581_9GAMM</name>
<dbReference type="PANTHER" id="PTHR43652:SF1">
    <property type="entry name" value="RESPONSE REGULATOR"/>
    <property type="match status" value="1"/>
</dbReference>
<dbReference type="Proteomes" id="UP000295134">
    <property type="component" value="Chromosome"/>
</dbReference>
<keyword evidence="3 7" id="KW-0812">Transmembrane</keyword>
<dbReference type="Pfam" id="PF03600">
    <property type="entry name" value="CitMHS"/>
    <property type="match status" value="1"/>
</dbReference>
<dbReference type="KEGG" id="ans:ArsFIN_26480"/>
<feature type="transmembrane region" description="Helical" evidence="7">
    <location>
        <begin position="136"/>
        <end position="155"/>
    </location>
</feature>
<feature type="transmembrane region" description="Helical" evidence="7">
    <location>
        <begin position="5"/>
        <end position="22"/>
    </location>
</feature>
<evidence type="ECO:0000256" key="2">
    <source>
        <dbReference type="ARBA" id="ARBA00022448"/>
    </source>
</evidence>
<dbReference type="InterPro" id="IPR006037">
    <property type="entry name" value="RCK_C"/>
</dbReference>
<evidence type="ECO:0000256" key="6">
    <source>
        <dbReference type="ARBA" id="ARBA00023136"/>
    </source>
</evidence>
<evidence type="ECO:0000313" key="10">
    <source>
        <dbReference type="Proteomes" id="UP000295134"/>
    </source>
</evidence>
<keyword evidence="2" id="KW-0813">Transport</keyword>
<evidence type="ECO:0000259" key="8">
    <source>
        <dbReference type="PROSITE" id="PS51202"/>
    </source>
</evidence>
<dbReference type="EMBL" id="CP038613">
    <property type="protein sequence ID" value="QBY44072.1"/>
    <property type="molecule type" value="Genomic_DNA"/>
</dbReference>
<evidence type="ECO:0000256" key="3">
    <source>
        <dbReference type="ARBA" id="ARBA00022692"/>
    </source>
</evidence>
<organism evidence="9 10">
    <name type="scientific">Arsenophonus nasoniae</name>
    <name type="common">son-killer infecting Nasonia vitripennis</name>
    <dbReference type="NCBI Taxonomy" id="638"/>
    <lineage>
        <taxon>Bacteria</taxon>
        <taxon>Pseudomonadati</taxon>
        <taxon>Pseudomonadota</taxon>
        <taxon>Gammaproteobacteria</taxon>
        <taxon>Enterobacterales</taxon>
        <taxon>Morganellaceae</taxon>
        <taxon>Arsenophonus</taxon>
    </lineage>
</organism>
<gene>
    <name evidence="9" type="primary">sdcS</name>
    <name evidence="9" type="ORF">ArsFIN_26480</name>
</gene>
<feature type="transmembrane region" description="Helical" evidence="7">
    <location>
        <begin position="95"/>
        <end position="124"/>
    </location>
</feature>
<accession>A0A4P7L581</accession>
<feature type="transmembrane region" description="Helical" evidence="7">
    <location>
        <begin position="175"/>
        <end position="195"/>
    </location>
</feature>
<dbReference type="GO" id="GO:0008324">
    <property type="term" value="F:monoatomic cation transmembrane transporter activity"/>
    <property type="evidence" value="ECO:0007669"/>
    <property type="project" value="InterPro"/>
</dbReference>
<protein>
    <submittedName>
        <fullName evidence="9">Sodium-dependent dicarboxylate transporter SdcS</fullName>
    </submittedName>
</protein>
<keyword evidence="4" id="KW-0677">Repeat</keyword>
<dbReference type="InterPro" id="IPR004680">
    <property type="entry name" value="Cit_transptr-like_dom"/>
</dbReference>
<feature type="transmembrane region" description="Helical" evidence="7">
    <location>
        <begin position="57"/>
        <end position="75"/>
    </location>
</feature>
<dbReference type="PANTHER" id="PTHR43652">
    <property type="entry name" value="BASIC AMINO ACID ANTIPORTER YFCC-RELATED"/>
    <property type="match status" value="1"/>
</dbReference>
<evidence type="ECO:0000256" key="1">
    <source>
        <dbReference type="ARBA" id="ARBA00004141"/>
    </source>
</evidence>
<evidence type="ECO:0000256" key="5">
    <source>
        <dbReference type="ARBA" id="ARBA00022989"/>
    </source>
</evidence>
<dbReference type="AlphaFoldDB" id="A0A4P7L581"/>
<sequence length="334" mass="37124">MNSQLVWVLILLLIVVTFFMTNKIRMDVVALLVIVALVLSGTLTLKQATIGFSDPNVLLIAALFVFSEGLVRTGIAYQVGDWLVGVAGNNENKMLIFLMITVAGLGAFMSSTGIVAIFIPVVLNVAKQMRIPPGRFMMPLGFAGLISGMMTLVATPPNMIVNSELVREGYTGFKFFAITPIGIAVLLLAIIYMWMVRRWLGNREIAAGTNPHRRTFHDFIRDYKLSGRARCLAICPGSPLIGYSLDELHLRSRYGANVIGIERWHRFRRLMLSVTAATELHERDVLLVDISESEVDLNDFCHEQKLAPMILRGEYFSARSREVGMAEFSLAPQS</sequence>
<comment type="subcellular location">
    <subcellularLocation>
        <location evidence="1">Membrane</location>
        <topology evidence="1">Multi-pass membrane protein</topology>
    </subcellularLocation>
</comment>
<keyword evidence="6 7" id="KW-0472">Membrane</keyword>
<dbReference type="Pfam" id="PF02080">
    <property type="entry name" value="TrkA_C"/>
    <property type="match status" value="1"/>
</dbReference>